<name>A0AC61TRK6_9CAUD</name>
<gene>
    <name evidence="1" type="ORF">SADIYA_63</name>
</gene>
<dbReference type="EMBL" id="OL539467">
    <property type="protein sequence ID" value="UGV22752.1"/>
    <property type="molecule type" value="Genomic_DNA"/>
</dbReference>
<dbReference type="Proteomes" id="UP000828105">
    <property type="component" value="Segment"/>
</dbReference>
<evidence type="ECO:0000313" key="1">
    <source>
        <dbReference type="EMBL" id="UGV22752.1"/>
    </source>
</evidence>
<keyword evidence="2" id="KW-1185">Reference proteome</keyword>
<evidence type="ECO:0000313" key="2">
    <source>
        <dbReference type="Proteomes" id="UP000828105"/>
    </source>
</evidence>
<accession>A0AC61TRK6</accession>
<reference evidence="1" key="1">
    <citation type="submission" date="2021-11" db="EMBL/GenBank/DDBJ databases">
        <authorList>
            <person name="Marshall N."/>
            <person name="Jared K."/>
            <person name="Sharma R."/>
            <person name="Grose J.H."/>
        </authorList>
    </citation>
    <scope>NUCLEOTIDE SEQUENCE</scope>
</reference>
<proteinExistence type="predicted"/>
<protein>
    <submittedName>
        <fullName evidence="1">Uncharacterized protein</fullName>
    </submittedName>
</protein>
<sequence>MDCCRYCNDSLHYCMYSNIASIAMIFWTVAKFAMIDGLME</sequence>
<organism evidence="1 2">
    <name type="scientific">Escherichia phage vB_EcoD_Sadiya</name>
    <dbReference type="NCBI Taxonomy" id="2902684"/>
    <lineage>
        <taxon>Viruses</taxon>
        <taxon>Duplodnaviria</taxon>
        <taxon>Heunggongvirae</taxon>
        <taxon>Uroviricota</taxon>
        <taxon>Caudoviricetes</taxon>
        <taxon>Drexlerviridae</taxon>
        <taxon>Rogunavirinae</taxon>
        <taxon>Sadiyavirus</taxon>
        <taxon>Sadiyavirus sadiya</taxon>
    </lineage>
</organism>